<dbReference type="RefSeq" id="XP_002669929.1">
    <property type="nucleotide sequence ID" value="XM_002669883.1"/>
</dbReference>
<feature type="region of interest" description="Disordered" evidence="1">
    <location>
        <begin position="45"/>
        <end position="129"/>
    </location>
</feature>
<dbReference type="Proteomes" id="UP000006671">
    <property type="component" value="Unassembled WGS sequence"/>
</dbReference>
<keyword evidence="2" id="KW-0732">Signal</keyword>
<proteinExistence type="predicted"/>
<evidence type="ECO:0000313" key="3">
    <source>
        <dbReference type="EMBL" id="EFC37185.1"/>
    </source>
</evidence>
<feature type="compositionally biased region" description="Acidic residues" evidence="1">
    <location>
        <begin position="83"/>
        <end position="92"/>
    </location>
</feature>
<feature type="signal peptide" evidence="2">
    <location>
        <begin position="1"/>
        <end position="27"/>
    </location>
</feature>
<feature type="chain" id="PRO_5003038119" evidence="2">
    <location>
        <begin position="28"/>
        <end position="129"/>
    </location>
</feature>
<feature type="compositionally biased region" description="Acidic residues" evidence="1">
    <location>
        <begin position="65"/>
        <end position="74"/>
    </location>
</feature>
<feature type="compositionally biased region" description="Acidic residues" evidence="1">
    <location>
        <begin position="107"/>
        <end position="129"/>
    </location>
</feature>
<accession>D2W187</accession>
<evidence type="ECO:0000256" key="1">
    <source>
        <dbReference type="SAM" id="MobiDB-lite"/>
    </source>
</evidence>
<evidence type="ECO:0000256" key="2">
    <source>
        <dbReference type="SAM" id="SignalP"/>
    </source>
</evidence>
<dbReference type="EMBL" id="GG738921">
    <property type="protein sequence ID" value="EFC37185.1"/>
    <property type="molecule type" value="Genomic_DNA"/>
</dbReference>
<dbReference type="KEGG" id="ngr:NAEGRDRAFT_75130"/>
<evidence type="ECO:0000313" key="4">
    <source>
        <dbReference type="Proteomes" id="UP000006671"/>
    </source>
</evidence>
<name>D2W187_NAEGR</name>
<reference evidence="3 4" key="1">
    <citation type="journal article" date="2010" name="Cell">
        <title>The genome of Naegleria gruberi illuminates early eukaryotic versatility.</title>
        <authorList>
            <person name="Fritz-Laylin L.K."/>
            <person name="Prochnik S.E."/>
            <person name="Ginger M.L."/>
            <person name="Dacks J.B."/>
            <person name="Carpenter M.L."/>
            <person name="Field M.C."/>
            <person name="Kuo A."/>
            <person name="Paredez A."/>
            <person name="Chapman J."/>
            <person name="Pham J."/>
            <person name="Shu S."/>
            <person name="Neupane R."/>
            <person name="Cipriano M."/>
            <person name="Mancuso J."/>
            <person name="Tu H."/>
            <person name="Salamov A."/>
            <person name="Lindquist E."/>
            <person name="Shapiro H."/>
            <person name="Lucas S."/>
            <person name="Grigoriev I.V."/>
            <person name="Cande W.Z."/>
            <person name="Fulton C."/>
            <person name="Rokhsar D.S."/>
            <person name="Dawson S.C."/>
        </authorList>
    </citation>
    <scope>NUCLEOTIDE SEQUENCE [LARGE SCALE GENOMIC DNA]</scope>
    <source>
        <strain evidence="3 4">NEG-M</strain>
    </source>
</reference>
<feature type="compositionally biased region" description="Low complexity" evidence="1">
    <location>
        <begin position="54"/>
        <end position="64"/>
    </location>
</feature>
<dbReference type="GeneID" id="8856698"/>
<dbReference type="InParanoid" id="D2W187"/>
<organism evidence="4">
    <name type="scientific">Naegleria gruberi</name>
    <name type="common">Amoeba</name>
    <dbReference type="NCBI Taxonomy" id="5762"/>
    <lineage>
        <taxon>Eukaryota</taxon>
        <taxon>Discoba</taxon>
        <taxon>Heterolobosea</taxon>
        <taxon>Tetramitia</taxon>
        <taxon>Eutetramitia</taxon>
        <taxon>Vahlkampfiidae</taxon>
        <taxon>Naegleria</taxon>
    </lineage>
</organism>
<protein>
    <submittedName>
        <fullName evidence="3">Predicted protein</fullName>
    </submittedName>
</protein>
<gene>
    <name evidence="3" type="ORF">NAEGRDRAFT_75130</name>
</gene>
<dbReference type="AlphaFoldDB" id="D2W187"/>
<dbReference type="OMA" id="MANNKFF"/>
<keyword evidence="4" id="KW-1185">Reference proteome</keyword>
<sequence>MNKRFLVFSLLLLTLFLISGFFSTTSTSNVVSAESVALLDGTEEEMTLDSLDTAEASTESNTENSEGEEEEEAALEQNLEAETLSDEGEVLDTLDSLPTDESSNFENIDEDNMEDIGEDDEDINEDEAY</sequence>